<dbReference type="Gene3D" id="1.10.3210.10">
    <property type="entry name" value="Hypothetical protein af1432"/>
    <property type="match status" value="1"/>
</dbReference>
<name>A0ABP9W5A3_9DEIO</name>
<accession>A0ABP9W5A3</accession>
<dbReference type="InterPro" id="IPR006674">
    <property type="entry name" value="HD_domain"/>
</dbReference>
<organism evidence="2 3">
    <name type="scientific">Deinococcus carri</name>
    <dbReference type="NCBI Taxonomy" id="1211323"/>
    <lineage>
        <taxon>Bacteria</taxon>
        <taxon>Thermotogati</taxon>
        <taxon>Deinococcota</taxon>
        <taxon>Deinococci</taxon>
        <taxon>Deinococcales</taxon>
        <taxon>Deinococcaceae</taxon>
        <taxon>Deinococcus</taxon>
    </lineage>
</organism>
<evidence type="ECO:0000313" key="2">
    <source>
        <dbReference type="EMBL" id="GAA5512548.1"/>
    </source>
</evidence>
<dbReference type="SUPFAM" id="SSF109604">
    <property type="entry name" value="HD-domain/PDEase-like"/>
    <property type="match status" value="1"/>
</dbReference>
<gene>
    <name evidence="2" type="ORF">Dcar01_01263</name>
</gene>
<evidence type="ECO:0000259" key="1">
    <source>
        <dbReference type="Pfam" id="PF01966"/>
    </source>
</evidence>
<dbReference type="EMBL" id="BAABRP010000003">
    <property type="protein sequence ID" value="GAA5512548.1"/>
    <property type="molecule type" value="Genomic_DNA"/>
</dbReference>
<protein>
    <recommendedName>
        <fullName evidence="1">HD domain-containing protein</fullName>
    </recommendedName>
</protein>
<dbReference type="Proteomes" id="UP001401887">
    <property type="component" value="Unassembled WGS sequence"/>
</dbReference>
<proteinExistence type="predicted"/>
<keyword evidence="3" id="KW-1185">Reference proteome</keyword>
<dbReference type="Pfam" id="PF01966">
    <property type="entry name" value="HD"/>
    <property type="match status" value="1"/>
</dbReference>
<feature type="domain" description="HD" evidence="1">
    <location>
        <begin position="82"/>
        <end position="176"/>
    </location>
</feature>
<comment type="caution">
    <text evidence="2">The sequence shown here is derived from an EMBL/GenBank/DDBJ whole genome shotgun (WGS) entry which is preliminary data.</text>
</comment>
<dbReference type="NCBIfam" id="TIGR00277">
    <property type="entry name" value="HDIG"/>
    <property type="match status" value="1"/>
</dbReference>
<evidence type="ECO:0000313" key="3">
    <source>
        <dbReference type="Proteomes" id="UP001401887"/>
    </source>
</evidence>
<dbReference type="InterPro" id="IPR006675">
    <property type="entry name" value="HDIG_dom"/>
</dbReference>
<sequence>MSGLARKTGEGNRLCPYPGPVRSLTSAARLARKARGYAGKVRRLARSLRARDAHPDDAWAISLLTPAEAHVYLGMDPRDREHACRVTRHLLRDHPAAAPEVVAAALLHDCGKSIRPYHVAERVLVGLVPNRLTRLLPVGALSVRAYHPELGAELLARAGARPQVARLVARHHHPGGDPDAALLHHYDDLE</sequence>
<reference evidence="2 3" key="1">
    <citation type="submission" date="2024-02" db="EMBL/GenBank/DDBJ databases">
        <title>Deinococcus carri NBRC 110142.</title>
        <authorList>
            <person name="Ichikawa N."/>
            <person name="Katano-Makiyama Y."/>
            <person name="Hidaka K."/>
        </authorList>
    </citation>
    <scope>NUCLEOTIDE SEQUENCE [LARGE SCALE GENOMIC DNA]</scope>
    <source>
        <strain evidence="2 3">NBRC 110142</strain>
    </source>
</reference>